<comment type="caution">
    <text evidence="1">The sequence shown here is derived from an EMBL/GenBank/DDBJ whole genome shotgun (WGS) entry which is preliminary data.</text>
</comment>
<keyword evidence="2" id="KW-1185">Reference proteome</keyword>
<gene>
    <name evidence="1" type="ORF">G2W53_037755</name>
</gene>
<accession>A0A834W665</accession>
<name>A0A834W665_9FABA</name>
<dbReference type="OrthoDB" id="10656107at2759"/>
<protein>
    <submittedName>
        <fullName evidence="1">Uncharacterized protein</fullName>
    </submittedName>
</protein>
<organism evidence="1 2">
    <name type="scientific">Senna tora</name>
    <dbReference type="NCBI Taxonomy" id="362788"/>
    <lineage>
        <taxon>Eukaryota</taxon>
        <taxon>Viridiplantae</taxon>
        <taxon>Streptophyta</taxon>
        <taxon>Embryophyta</taxon>
        <taxon>Tracheophyta</taxon>
        <taxon>Spermatophyta</taxon>
        <taxon>Magnoliopsida</taxon>
        <taxon>eudicotyledons</taxon>
        <taxon>Gunneridae</taxon>
        <taxon>Pentapetalae</taxon>
        <taxon>rosids</taxon>
        <taxon>fabids</taxon>
        <taxon>Fabales</taxon>
        <taxon>Fabaceae</taxon>
        <taxon>Caesalpinioideae</taxon>
        <taxon>Cassia clade</taxon>
        <taxon>Senna</taxon>
    </lineage>
</organism>
<reference evidence="1" key="1">
    <citation type="submission" date="2020-09" db="EMBL/GenBank/DDBJ databases">
        <title>Genome-Enabled Discovery of Anthraquinone Biosynthesis in Senna tora.</title>
        <authorList>
            <person name="Kang S.-H."/>
            <person name="Pandey R.P."/>
            <person name="Lee C.-M."/>
            <person name="Sim J.-S."/>
            <person name="Jeong J.-T."/>
            <person name="Choi B.-S."/>
            <person name="Jung M."/>
            <person name="Ginzburg D."/>
            <person name="Zhao K."/>
            <person name="Won S.Y."/>
            <person name="Oh T.-J."/>
            <person name="Yu Y."/>
            <person name="Kim N.-H."/>
            <person name="Lee O.R."/>
            <person name="Lee T.-H."/>
            <person name="Bashyal P."/>
            <person name="Kim T.-S."/>
            <person name="Lee W.-H."/>
            <person name="Kawkins C."/>
            <person name="Kim C.-K."/>
            <person name="Kim J.S."/>
            <person name="Ahn B.O."/>
            <person name="Rhee S.Y."/>
            <person name="Sohng J.K."/>
        </authorList>
    </citation>
    <scope>NUCLEOTIDE SEQUENCE</scope>
    <source>
        <tissue evidence="1">Leaf</tissue>
    </source>
</reference>
<proteinExistence type="predicted"/>
<dbReference type="AlphaFoldDB" id="A0A834W665"/>
<evidence type="ECO:0000313" key="2">
    <source>
        <dbReference type="Proteomes" id="UP000634136"/>
    </source>
</evidence>
<dbReference type="Proteomes" id="UP000634136">
    <property type="component" value="Unassembled WGS sequence"/>
</dbReference>
<sequence>MGWFPIVWNKGHSGYWDKKHHILICISKYINVGDVSHIPGESDSNLFLLMLKVKHDASKNYRFISFLNLLVMSIKKHANARSKLWWGVMQTVQQKPARNNGGILLAFNRTKWGGSKEKEKRDDITSLSRIGKEAQNHDNIHGFRPPLNFKFSAAPSSELIGAGSSFGTGGAAYTGIACLILTGGATRTTVLIVTGGATPRHGDLVCPIGTYGAAPAAGNFRGRVPRFSITQDCATELSLAAAADEELAVSFATGKREDIDDQAARAAFFSACFLFLAGSPVNVIPANSTFPVNTGKCPKPDLLVVYCGNGAPTLCAISCNRFSAVLKDQGQFGHLVTQPNALGSGIGVTNLNIGGDQRREKRDRRSTVGEGIEGDLGCGVLGLTESGAVLRALKDLAVKVNGGLEPRRVIGTFPNARVGRKIEATPLCQLLKLVLVHFCFRTCSFQESGLPEEMVAVGGARSDRA</sequence>
<dbReference type="EMBL" id="JAAIUW010000012">
    <property type="protein sequence ID" value="KAF7805594.1"/>
    <property type="molecule type" value="Genomic_DNA"/>
</dbReference>
<evidence type="ECO:0000313" key="1">
    <source>
        <dbReference type="EMBL" id="KAF7805594.1"/>
    </source>
</evidence>